<evidence type="ECO:0000259" key="2">
    <source>
        <dbReference type="Pfam" id="PF12697"/>
    </source>
</evidence>
<dbReference type="EMBL" id="HBGB01003675">
    <property type="protein sequence ID" value="CAD9047082.1"/>
    <property type="molecule type" value="Transcribed_RNA"/>
</dbReference>
<dbReference type="SUPFAM" id="SSF53474">
    <property type="entry name" value="alpha/beta-Hydrolases"/>
    <property type="match status" value="1"/>
</dbReference>
<feature type="domain" description="AB hydrolase-1" evidence="2">
    <location>
        <begin position="124"/>
        <end position="363"/>
    </location>
</feature>
<name>A0A7S1NXI5_9ALVE</name>
<dbReference type="InterPro" id="IPR029058">
    <property type="entry name" value="AB_hydrolase_fold"/>
</dbReference>
<protein>
    <recommendedName>
        <fullName evidence="2">AB hydrolase-1 domain-containing protein</fullName>
    </recommendedName>
</protein>
<evidence type="ECO:0000313" key="3">
    <source>
        <dbReference type="EMBL" id="CAD9047082.1"/>
    </source>
</evidence>
<dbReference type="PANTHER" id="PTHR43689">
    <property type="entry name" value="HYDROLASE"/>
    <property type="match status" value="1"/>
</dbReference>
<dbReference type="InterPro" id="IPR000073">
    <property type="entry name" value="AB_hydrolase_1"/>
</dbReference>
<dbReference type="PRINTS" id="PR00111">
    <property type="entry name" value="ABHYDROLASE"/>
</dbReference>
<evidence type="ECO:0000256" key="1">
    <source>
        <dbReference type="SAM" id="MobiDB-lite"/>
    </source>
</evidence>
<dbReference type="AlphaFoldDB" id="A0A7S1NXI5"/>
<dbReference type="GO" id="GO:0003824">
    <property type="term" value="F:catalytic activity"/>
    <property type="evidence" value="ECO:0007669"/>
    <property type="project" value="InterPro"/>
</dbReference>
<sequence length="401" mass="44339">MSISAMIGEAVLFSVISALLGAAGGHAVLQRMPRDLRHTAFVPQIRPARQTVSRRRTLMSAGVPDIPPEASQIQEQAAKDLLEDIRGVTLTVPPSICPQQTLQATYVQLHGDDDDKQERRDPPVVLLHGFDSSVLEFRRFVPFLREAGVRGWIVDIHGWGFGQLDGGCDFSAESKRLMLYEFWRQVVGERAVFVGSSLGGSIALDVAAEHPECVDKLLLIAPQATMEGLGPLSSLPDIIGRLGIRVLGSVPLRQFANQLAYYDKERLATTDAMRVGRLHTLRRGWEDASLSFQKSGGFAVKAKLSRVNCDVQLVWGANDQILPPESAHDVLEALQPHTRSARLAFIDQCGHLPHLEKPHVLIDHFRDFLRPRQINGDRRRGARQDKDQVKTTSVEGSRVVG</sequence>
<dbReference type="Gene3D" id="3.40.50.1820">
    <property type="entry name" value="alpha/beta hydrolase"/>
    <property type="match status" value="1"/>
</dbReference>
<gene>
    <name evidence="3" type="ORF">VBRA1451_LOCUS2136</name>
</gene>
<organism evidence="3">
    <name type="scientific">Vitrella brassicaformis</name>
    <dbReference type="NCBI Taxonomy" id="1169539"/>
    <lineage>
        <taxon>Eukaryota</taxon>
        <taxon>Sar</taxon>
        <taxon>Alveolata</taxon>
        <taxon>Colpodellida</taxon>
        <taxon>Vitrellaceae</taxon>
        <taxon>Vitrella</taxon>
    </lineage>
</organism>
<feature type="region of interest" description="Disordered" evidence="1">
    <location>
        <begin position="374"/>
        <end position="401"/>
    </location>
</feature>
<reference evidence="3" key="1">
    <citation type="submission" date="2021-01" db="EMBL/GenBank/DDBJ databases">
        <authorList>
            <person name="Corre E."/>
            <person name="Pelletier E."/>
            <person name="Niang G."/>
            <person name="Scheremetjew M."/>
            <person name="Finn R."/>
            <person name="Kale V."/>
            <person name="Holt S."/>
            <person name="Cochrane G."/>
            <person name="Meng A."/>
            <person name="Brown T."/>
            <person name="Cohen L."/>
        </authorList>
    </citation>
    <scope>NUCLEOTIDE SEQUENCE</scope>
    <source>
        <strain evidence="3">CCMP3346</strain>
    </source>
</reference>
<dbReference type="Pfam" id="PF12697">
    <property type="entry name" value="Abhydrolase_6"/>
    <property type="match status" value="1"/>
</dbReference>
<dbReference type="PRINTS" id="PR00412">
    <property type="entry name" value="EPOXHYDRLASE"/>
</dbReference>
<feature type="compositionally biased region" description="Basic and acidic residues" evidence="1">
    <location>
        <begin position="374"/>
        <end position="389"/>
    </location>
</feature>
<dbReference type="PANTHER" id="PTHR43689:SF8">
    <property type="entry name" value="ALPHA_BETA-HYDROLASES SUPERFAMILY PROTEIN"/>
    <property type="match status" value="1"/>
</dbReference>
<proteinExistence type="predicted"/>
<dbReference type="InterPro" id="IPR000639">
    <property type="entry name" value="Epox_hydrolase-like"/>
</dbReference>
<accession>A0A7S1NXI5</accession>